<reference evidence="2 3" key="1">
    <citation type="submission" date="2017-02" db="EMBL/GenBank/DDBJ databases">
        <authorList>
            <person name="Varghese N."/>
            <person name="Submissions S."/>
        </authorList>
    </citation>
    <scope>NUCLEOTIDE SEQUENCE [LARGE SCALE GENOMIC DNA]</scope>
    <source>
        <strain evidence="2 3">DSM 16775</strain>
    </source>
</reference>
<dbReference type="RefSeq" id="WP_079466063.1">
    <property type="nucleotide sequence ID" value="NZ_CP033935.1"/>
</dbReference>
<evidence type="ECO:0000313" key="3">
    <source>
        <dbReference type="Proteomes" id="UP000190669"/>
    </source>
</evidence>
<proteinExistence type="predicted"/>
<evidence type="ECO:0000256" key="1">
    <source>
        <dbReference type="SAM" id="Coils"/>
    </source>
</evidence>
<keyword evidence="1" id="KW-0175">Coiled coil</keyword>
<feature type="coiled-coil region" evidence="1">
    <location>
        <begin position="31"/>
        <end position="194"/>
    </location>
</feature>
<dbReference type="Proteomes" id="UP000190669">
    <property type="component" value="Unassembled WGS sequence"/>
</dbReference>
<sequence>MKNSTTIACPKCGESIDVNDVLKHQIEDSMRHEFQEKAKRQEEKIAIDKKQFEKEKLEFEKKKKEENELFAERLEKAKKQSEKEISEKLKKSIEEENRESIDLLQKELAEKSEKVKTLNKLEVQVSTLEREKSEMRDAIKAETEKELNIKIIEEKEKIRKQLEDDNELKLATLRKQLEDQKKLTEEMKRKQEQGSMQLQGEVLELALQDFLQENFRWDKIDEVQKGTLGADVLQTVNNDMLQNCGKIIYETKRTKNFDQKWLDKLKQDQLNAKAEIAVLVTETLPKNIDKFDVVNGIWICSYQEVKSLVVVLRQILIETQKIKIANENRGDKMEILYNYFTSGEFSQKTKRILEIYDGMLTQLDAEKKVTQKLWAKREKDISIMKENLSIVSGDIAGITGKEVNLLEEYDSILLK</sequence>
<protein>
    <recommendedName>
        <fullName evidence="4">DUF2130 domain-containing protein</fullName>
    </recommendedName>
</protein>
<dbReference type="EMBL" id="FUZE01000015">
    <property type="protein sequence ID" value="SKB93744.1"/>
    <property type="molecule type" value="Genomic_DNA"/>
</dbReference>
<dbReference type="Pfam" id="PF09903">
    <property type="entry name" value="DUF2130"/>
    <property type="match status" value="1"/>
</dbReference>
<organism evidence="2 3">
    <name type="scientific">Chryseobacterium balustinum</name>
    <dbReference type="NCBI Taxonomy" id="246"/>
    <lineage>
        <taxon>Bacteria</taxon>
        <taxon>Pseudomonadati</taxon>
        <taxon>Bacteroidota</taxon>
        <taxon>Flavobacteriia</taxon>
        <taxon>Flavobacteriales</taxon>
        <taxon>Weeksellaceae</taxon>
        <taxon>Chryseobacterium group</taxon>
        <taxon>Chryseobacterium</taxon>
    </lineage>
</organism>
<gene>
    <name evidence="2" type="ORF">SAMN05421800_11533</name>
</gene>
<evidence type="ECO:0000313" key="2">
    <source>
        <dbReference type="EMBL" id="SKB93744.1"/>
    </source>
</evidence>
<evidence type="ECO:0008006" key="4">
    <source>
        <dbReference type="Google" id="ProtNLM"/>
    </source>
</evidence>
<accession>A0ABY1LBD1</accession>
<keyword evidence="3" id="KW-1185">Reference proteome</keyword>
<name>A0ABY1LBD1_9FLAO</name>
<comment type="caution">
    <text evidence="2">The sequence shown here is derived from an EMBL/GenBank/DDBJ whole genome shotgun (WGS) entry which is preliminary data.</text>
</comment>
<dbReference type="InterPro" id="IPR019219">
    <property type="entry name" value="DUF2130"/>
</dbReference>